<reference evidence="4" key="2">
    <citation type="submission" date="2021-09" db="EMBL/GenBank/DDBJ databases">
        <authorList>
            <person name="Gilroy R."/>
        </authorList>
    </citation>
    <scope>NUCLEOTIDE SEQUENCE</scope>
    <source>
        <strain evidence="4">ChiHjej13B12-9602</strain>
    </source>
</reference>
<evidence type="ECO:0000313" key="4">
    <source>
        <dbReference type="EMBL" id="HJG36261.1"/>
    </source>
</evidence>
<keyword evidence="2" id="KW-0012">Acyltransferase</keyword>
<dbReference type="AlphaFoldDB" id="A0A921IRK8"/>
<dbReference type="Proteomes" id="UP000753256">
    <property type="component" value="Unassembled WGS sequence"/>
</dbReference>
<accession>A0A921IRK8</accession>
<gene>
    <name evidence="4" type="ORF">K8V70_00115</name>
</gene>
<evidence type="ECO:0000256" key="1">
    <source>
        <dbReference type="ARBA" id="ARBA00022679"/>
    </source>
</evidence>
<keyword evidence="1" id="KW-0808">Transferase</keyword>
<proteinExistence type="predicted"/>
<name>A0A921IRK8_9ACTN</name>
<dbReference type="InterPro" id="IPR016181">
    <property type="entry name" value="Acyl_CoA_acyltransferase"/>
</dbReference>
<dbReference type="Gene3D" id="3.40.630.30">
    <property type="match status" value="1"/>
</dbReference>
<dbReference type="SUPFAM" id="SSF55729">
    <property type="entry name" value="Acyl-CoA N-acyltransferases (Nat)"/>
    <property type="match status" value="1"/>
</dbReference>
<evidence type="ECO:0000313" key="5">
    <source>
        <dbReference type="Proteomes" id="UP000753256"/>
    </source>
</evidence>
<dbReference type="EMBL" id="DYUZ01000002">
    <property type="protein sequence ID" value="HJG36261.1"/>
    <property type="molecule type" value="Genomic_DNA"/>
</dbReference>
<dbReference type="PANTHER" id="PTHR43072">
    <property type="entry name" value="N-ACETYLTRANSFERASE"/>
    <property type="match status" value="1"/>
</dbReference>
<dbReference type="PROSITE" id="PS51186">
    <property type="entry name" value="GNAT"/>
    <property type="match status" value="1"/>
</dbReference>
<feature type="domain" description="N-acetyltransferase" evidence="3">
    <location>
        <begin position="3"/>
        <end position="166"/>
    </location>
</feature>
<comment type="caution">
    <text evidence="4">The sequence shown here is derived from an EMBL/GenBank/DDBJ whole genome shotgun (WGS) entry which is preliminary data.</text>
</comment>
<evidence type="ECO:0000256" key="2">
    <source>
        <dbReference type="ARBA" id="ARBA00023315"/>
    </source>
</evidence>
<organism evidence="4 5">
    <name type="scientific">Enorma phocaeensis</name>
    <dbReference type="NCBI Taxonomy" id="1871019"/>
    <lineage>
        <taxon>Bacteria</taxon>
        <taxon>Bacillati</taxon>
        <taxon>Actinomycetota</taxon>
        <taxon>Coriobacteriia</taxon>
        <taxon>Coriobacteriales</taxon>
        <taxon>Coriobacteriaceae</taxon>
        <taxon>Enorma</taxon>
    </lineage>
</organism>
<dbReference type="RefSeq" id="WP_273188347.1">
    <property type="nucleotide sequence ID" value="NZ_DYUZ01000002.1"/>
</dbReference>
<protein>
    <submittedName>
        <fullName evidence="4">N-acetyltransferase family protein</fullName>
    </submittedName>
</protein>
<dbReference type="Pfam" id="PF13420">
    <property type="entry name" value="Acetyltransf_4"/>
    <property type="match status" value="1"/>
</dbReference>
<dbReference type="PANTHER" id="PTHR43072:SF23">
    <property type="entry name" value="UPF0039 PROTEIN C11D3.02C"/>
    <property type="match status" value="1"/>
</dbReference>
<reference evidence="4" key="1">
    <citation type="journal article" date="2021" name="PeerJ">
        <title>Extensive microbial diversity within the chicken gut microbiome revealed by metagenomics and culture.</title>
        <authorList>
            <person name="Gilroy R."/>
            <person name="Ravi A."/>
            <person name="Getino M."/>
            <person name="Pursley I."/>
            <person name="Horton D.L."/>
            <person name="Alikhan N.F."/>
            <person name="Baker D."/>
            <person name="Gharbi K."/>
            <person name="Hall N."/>
            <person name="Watson M."/>
            <person name="Adriaenssens E.M."/>
            <person name="Foster-Nyarko E."/>
            <person name="Jarju S."/>
            <person name="Secka A."/>
            <person name="Antonio M."/>
            <person name="Oren A."/>
            <person name="Chaudhuri R.R."/>
            <person name="La Ragione R."/>
            <person name="Hildebrand F."/>
            <person name="Pallen M.J."/>
        </authorList>
    </citation>
    <scope>NUCLEOTIDE SEQUENCE</scope>
    <source>
        <strain evidence="4">ChiHjej13B12-9602</strain>
    </source>
</reference>
<evidence type="ECO:0000259" key="3">
    <source>
        <dbReference type="PROSITE" id="PS51186"/>
    </source>
</evidence>
<sequence>MTYQIRTATPRDAAGVLAVYAPYVERTTVSFEFTVPSVDEYAARIAEALERRTFIVLEHMPSKRIIGFACHGPFGHRAAYQWSAETTIYLAEGLTGCGLGAVLLDALERLMAAQGIVNAEACICSENTGSIAFHERHGYSTRAEFPSCAHKFERWLGIVWMEKAIAEKPSQPVPLQPLDNEKASAILAEANARLEQLA</sequence>
<dbReference type="GO" id="GO:0016747">
    <property type="term" value="F:acyltransferase activity, transferring groups other than amino-acyl groups"/>
    <property type="evidence" value="ECO:0007669"/>
    <property type="project" value="InterPro"/>
</dbReference>
<dbReference type="InterPro" id="IPR000182">
    <property type="entry name" value="GNAT_dom"/>
</dbReference>